<dbReference type="PANTHER" id="PTHR43236:SF1">
    <property type="entry name" value="BLL7220 PROTEIN"/>
    <property type="match status" value="1"/>
</dbReference>
<dbReference type="Gene3D" id="2.60.40.2020">
    <property type="match status" value="1"/>
</dbReference>
<dbReference type="AlphaFoldDB" id="A0A5S4V4B8"/>
<evidence type="ECO:0000313" key="5">
    <source>
        <dbReference type="EMBL" id="TYL52869.1"/>
    </source>
</evidence>
<comment type="caution">
    <text evidence="5">The sequence shown here is derived from an EMBL/GenBank/DDBJ whole genome shotgun (WGS) entry which is preliminary data.</text>
</comment>
<protein>
    <submittedName>
        <fullName evidence="5">ImmA/IrrE family metallo-endopeptidase</fullName>
    </submittedName>
</protein>
<reference evidence="5 6" key="1">
    <citation type="submission" date="2019-08" db="EMBL/GenBank/DDBJ databases">
        <authorList>
            <person name="Hu J."/>
        </authorList>
    </citation>
    <scope>NUCLEOTIDE SEQUENCE [LARGE SCALE GENOMIC DNA]</scope>
    <source>
        <strain evidence="5 6">NEAU-184</strain>
    </source>
</reference>
<name>A0A5S4V4B8_9MICO</name>
<keyword evidence="2" id="KW-0789">Thiol protease inhibitor</keyword>
<dbReference type="Proteomes" id="UP000325243">
    <property type="component" value="Unassembled WGS sequence"/>
</dbReference>
<dbReference type="InterPro" id="IPR010359">
    <property type="entry name" value="IrrE_HExxH"/>
</dbReference>
<proteinExistence type="predicted"/>
<feature type="region of interest" description="Disordered" evidence="3">
    <location>
        <begin position="245"/>
        <end position="280"/>
    </location>
</feature>
<dbReference type="SUPFAM" id="SSF141066">
    <property type="entry name" value="ICP-like"/>
    <property type="match status" value="1"/>
</dbReference>
<dbReference type="InterPro" id="IPR036331">
    <property type="entry name" value="Chagasin-like_sf"/>
</dbReference>
<feature type="domain" description="IrrE N-terminal-like" evidence="4">
    <location>
        <begin position="73"/>
        <end position="171"/>
    </location>
</feature>
<dbReference type="EMBL" id="VSSB01000001">
    <property type="protein sequence ID" value="TYL52869.1"/>
    <property type="molecule type" value="Genomic_DNA"/>
</dbReference>
<keyword evidence="1" id="KW-0646">Protease inhibitor</keyword>
<organism evidence="5 6">
    <name type="scientific">Agromyces mariniharenae</name>
    <dbReference type="NCBI Taxonomy" id="2604423"/>
    <lineage>
        <taxon>Bacteria</taxon>
        <taxon>Bacillati</taxon>
        <taxon>Actinomycetota</taxon>
        <taxon>Actinomycetes</taxon>
        <taxon>Micrococcales</taxon>
        <taxon>Microbacteriaceae</taxon>
        <taxon>Agromyces</taxon>
    </lineage>
</organism>
<dbReference type="Gene3D" id="1.10.10.2910">
    <property type="match status" value="1"/>
</dbReference>
<dbReference type="Pfam" id="PF06114">
    <property type="entry name" value="Peptidase_M78"/>
    <property type="match status" value="1"/>
</dbReference>
<evidence type="ECO:0000256" key="3">
    <source>
        <dbReference type="SAM" id="MobiDB-lite"/>
    </source>
</evidence>
<accession>A0A5S4V4B8</accession>
<keyword evidence="6" id="KW-1185">Reference proteome</keyword>
<dbReference type="InterPro" id="IPR052345">
    <property type="entry name" value="Rad_response_metalloprotease"/>
</dbReference>
<evidence type="ECO:0000313" key="6">
    <source>
        <dbReference type="Proteomes" id="UP000325243"/>
    </source>
</evidence>
<dbReference type="GO" id="GO:0004869">
    <property type="term" value="F:cysteine-type endopeptidase inhibitor activity"/>
    <property type="evidence" value="ECO:0007669"/>
    <property type="project" value="UniProtKB-KW"/>
</dbReference>
<sequence>MRRREGRLDAMQAAADALQDLDIDQTRPVDPFDAVARLDLELLFAPLDNLLGAIVPSPTMSAASGVLITTERQASIQRYTAAHEIGHWYLDQDYLAVDIQVDTQDEVVGIPSNERERRAQLFASYFLMPLPLVSRTARRHGLRRGDEATAVQAYAIARDMHVSFEAATRQLYNCGFILDSNVRSLLKSRPISVKSELALGHRPTEARGDVWTVAGEDPPAELEVFEGDDVVVSLPENRTTGYRWLSADKTDPARRPARPAPPSFGGTEGELDTASDRVDRQELVPRPELETSLPLVYDDFQLSSSAGPADAGLPVGGGGNRYLILYAQAPGVWEEHFQYASPFRPDSEPIDDVRLRFAVRPKPAVETRQRWLDEFKRAPDFND</sequence>
<dbReference type="PANTHER" id="PTHR43236">
    <property type="entry name" value="ANTITOXIN HIGA1"/>
    <property type="match status" value="1"/>
</dbReference>
<evidence type="ECO:0000256" key="1">
    <source>
        <dbReference type="ARBA" id="ARBA00022690"/>
    </source>
</evidence>
<evidence type="ECO:0000256" key="2">
    <source>
        <dbReference type="ARBA" id="ARBA00022704"/>
    </source>
</evidence>
<gene>
    <name evidence="5" type="ORF">FYC51_03815</name>
</gene>
<evidence type="ECO:0000259" key="4">
    <source>
        <dbReference type="Pfam" id="PF06114"/>
    </source>
</evidence>